<dbReference type="RefSeq" id="WP_336546050.1">
    <property type="nucleotide sequence ID" value="NZ_JBBBDM010000014.1"/>
</dbReference>
<keyword evidence="4" id="KW-0472">Membrane</keyword>
<dbReference type="Proteomes" id="UP001367771">
    <property type="component" value="Unassembled WGS sequence"/>
</dbReference>
<accession>A0ABU8H6Y9</accession>
<gene>
    <name evidence="7" type="ORF">V8201_17205</name>
</gene>
<dbReference type="InterPro" id="IPR006260">
    <property type="entry name" value="TonB/TolA_C"/>
</dbReference>
<protein>
    <submittedName>
        <fullName evidence="7">Energy transducer TonB</fullName>
    </submittedName>
</protein>
<keyword evidence="8" id="KW-1185">Reference proteome</keyword>
<dbReference type="Gene3D" id="3.30.1150.10">
    <property type="match status" value="1"/>
</dbReference>
<evidence type="ECO:0000256" key="1">
    <source>
        <dbReference type="ARBA" id="ARBA00004167"/>
    </source>
</evidence>
<dbReference type="InterPro" id="IPR037682">
    <property type="entry name" value="TonB_C"/>
</dbReference>
<evidence type="ECO:0000256" key="2">
    <source>
        <dbReference type="ARBA" id="ARBA00022692"/>
    </source>
</evidence>
<reference evidence="7 8" key="1">
    <citation type="journal article" date="2013" name="Int. J. Syst. Evol. Microbiol.">
        <title>Sphingomonas kyungheensis sp. nov., a bacterium with ginsenoside-converting activity isolated from soil of a ginseng field.</title>
        <authorList>
            <person name="Son H.M."/>
            <person name="Yang J.E."/>
            <person name="Park Y."/>
            <person name="Han C.K."/>
            <person name="Kim S.G."/>
            <person name="Kook M."/>
            <person name="Yi T.H."/>
        </authorList>
    </citation>
    <scope>NUCLEOTIDE SEQUENCE [LARGE SCALE GENOMIC DNA]</scope>
    <source>
        <strain evidence="7 8">LMG 26582</strain>
    </source>
</reference>
<organism evidence="7 8">
    <name type="scientific">Sphingomonas kyungheensis</name>
    <dbReference type="NCBI Taxonomy" id="1069987"/>
    <lineage>
        <taxon>Bacteria</taxon>
        <taxon>Pseudomonadati</taxon>
        <taxon>Pseudomonadota</taxon>
        <taxon>Alphaproteobacteria</taxon>
        <taxon>Sphingomonadales</taxon>
        <taxon>Sphingomonadaceae</taxon>
        <taxon>Sphingomonas</taxon>
    </lineage>
</organism>
<comment type="subcellular location">
    <subcellularLocation>
        <location evidence="1">Membrane</location>
        <topology evidence="1">Single-pass membrane protein</topology>
    </subcellularLocation>
</comment>
<feature type="signal peptide" evidence="5">
    <location>
        <begin position="1"/>
        <end position="21"/>
    </location>
</feature>
<evidence type="ECO:0000313" key="7">
    <source>
        <dbReference type="EMBL" id="MEI5688834.1"/>
    </source>
</evidence>
<evidence type="ECO:0000256" key="3">
    <source>
        <dbReference type="ARBA" id="ARBA00022989"/>
    </source>
</evidence>
<keyword evidence="3" id="KW-1133">Transmembrane helix</keyword>
<feature type="domain" description="TonB C-terminal" evidence="6">
    <location>
        <begin position="38"/>
        <end position="135"/>
    </location>
</feature>
<sequence>MKRLFLTAIVIMSVLFPVAEAKKRPTDIHVTAPATVQLWAAQLSRRINDAMRYPVAMSPTERLYGFAHVRFTMNADGSLRSVWFCRKSGNRQIDQAALNAVSKLNGLASLPAGIAPGRQIEAQLFFAEDEEEMRDMVRANTRVRDLPADALAERTDPPLVLASLARMPGS</sequence>
<evidence type="ECO:0000256" key="4">
    <source>
        <dbReference type="ARBA" id="ARBA00023136"/>
    </source>
</evidence>
<evidence type="ECO:0000259" key="6">
    <source>
        <dbReference type="PROSITE" id="PS52015"/>
    </source>
</evidence>
<evidence type="ECO:0000256" key="5">
    <source>
        <dbReference type="SAM" id="SignalP"/>
    </source>
</evidence>
<comment type="caution">
    <text evidence="7">The sequence shown here is derived from an EMBL/GenBank/DDBJ whole genome shotgun (WGS) entry which is preliminary data.</text>
</comment>
<dbReference type="Pfam" id="PF13103">
    <property type="entry name" value="TonB_2"/>
    <property type="match status" value="1"/>
</dbReference>
<evidence type="ECO:0000313" key="8">
    <source>
        <dbReference type="Proteomes" id="UP001367771"/>
    </source>
</evidence>
<proteinExistence type="predicted"/>
<keyword evidence="2" id="KW-0812">Transmembrane</keyword>
<keyword evidence="5" id="KW-0732">Signal</keyword>
<dbReference type="SUPFAM" id="SSF74653">
    <property type="entry name" value="TolA/TonB C-terminal domain"/>
    <property type="match status" value="1"/>
</dbReference>
<dbReference type="NCBIfam" id="TIGR01352">
    <property type="entry name" value="tonB_Cterm"/>
    <property type="match status" value="1"/>
</dbReference>
<dbReference type="PROSITE" id="PS52015">
    <property type="entry name" value="TONB_CTD"/>
    <property type="match status" value="1"/>
</dbReference>
<dbReference type="EMBL" id="JBBBDM010000014">
    <property type="protein sequence ID" value="MEI5688834.1"/>
    <property type="molecule type" value="Genomic_DNA"/>
</dbReference>
<feature type="chain" id="PRO_5045176777" evidence="5">
    <location>
        <begin position="22"/>
        <end position="170"/>
    </location>
</feature>
<name>A0ABU8H6Y9_9SPHN</name>